<dbReference type="EMBL" id="AOHW01000021">
    <property type="protein sequence ID" value="ELY43087.1"/>
    <property type="molecule type" value="Genomic_DNA"/>
</dbReference>
<name>L9W176_9EURY</name>
<dbReference type="STRING" id="1114856.GCA_000383975_01247"/>
<accession>L9W176</accession>
<evidence type="ECO:0000313" key="2">
    <source>
        <dbReference type="Proteomes" id="UP000011599"/>
    </source>
</evidence>
<protein>
    <submittedName>
        <fullName evidence="1">Uncharacterized protein</fullName>
    </submittedName>
</protein>
<sequence>MLEAPYHAARHCPECASRLSNVQGVDACPECDWVDTDRSTTPPA</sequence>
<reference evidence="1 2" key="1">
    <citation type="journal article" date="2014" name="PLoS Genet.">
        <title>Phylogenetically driven sequencing of extremely halophilic archaea reveals strategies for static and dynamic osmo-response.</title>
        <authorList>
            <person name="Becker E.A."/>
            <person name="Seitzer P.M."/>
            <person name="Tritt A."/>
            <person name="Larsen D."/>
            <person name="Krusor M."/>
            <person name="Yao A.I."/>
            <person name="Wu D."/>
            <person name="Madern D."/>
            <person name="Eisen J.A."/>
            <person name="Darling A.E."/>
            <person name="Facciotti M.T."/>
        </authorList>
    </citation>
    <scope>NUCLEOTIDE SEQUENCE [LARGE SCALE GENOMIC DNA]</scope>
    <source>
        <strain evidence="1 2">GA33</strain>
    </source>
</reference>
<gene>
    <name evidence="1" type="ORF">C496_05192</name>
</gene>
<keyword evidence="2" id="KW-1185">Reference proteome</keyword>
<dbReference type="Proteomes" id="UP000011599">
    <property type="component" value="Unassembled WGS sequence"/>
</dbReference>
<dbReference type="AlphaFoldDB" id="L9W176"/>
<proteinExistence type="predicted"/>
<organism evidence="1 2">
    <name type="scientific">Natronorubrum tibetense GA33</name>
    <dbReference type="NCBI Taxonomy" id="1114856"/>
    <lineage>
        <taxon>Archaea</taxon>
        <taxon>Methanobacteriati</taxon>
        <taxon>Methanobacteriota</taxon>
        <taxon>Stenosarchaea group</taxon>
        <taxon>Halobacteria</taxon>
        <taxon>Halobacteriales</taxon>
        <taxon>Natrialbaceae</taxon>
        <taxon>Natronorubrum</taxon>
    </lineage>
</organism>
<dbReference type="eggNOG" id="arCOG13182">
    <property type="taxonomic scope" value="Archaea"/>
</dbReference>
<dbReference type="PATRIC" id="fig|1114856.3.peg.1078"/>
<dbReference type="RefSeq" id="WP_006088796.1">
    <property type="nucleotide sequence ID" value="NZ_AOHW01000021.1"/>
</dbReference>
<evidence type="ECO:0000313" key="1">
    <source>
        <dbReference type="EMBL" id="ELY43087.1"/>
    </source>
</evidence>
<comment type="caution">
    <text evidence="1">The sequence shown here is derived from an EMBL/GenBank/DDBJ whole genome shotgun (WGS) entry which is preliminary data.</text>
</comment>